<feature type="transmembrane region" description="Helical" evidence="8">
    <location>
        <begin position="214"/>
        <end position="234"/>
    </location>
</feature>
<dbReference type="GO" id="GO:0098662">
    <property type="term" value="P:inorganic cation transmembrane transport"/>
    <property type="evidence" value="ECO:0007669"/>
    <property type="project" value="UniProtKB-ARBA"/>
</dbReference>
<evidence type="ECO:0000256" key="5">
    <source>
        <dbReference type="ARBA" id="ARBA00022989"/>
    </source>
</evidence>
<dbReference type="PANTHER" id="PTHR31064">
    <property type="entry name" value="POTASSIUM TRANSPORT PROTEIN DDB_G0292412-RELATED"/>
    <property type="match status" value="1"/>
</dbReference>
<comment type="subcellular location">
    <subcellularLocation>
        <location evidence="1">Membrane</location>
        <topology evidence="1">Multi-pass membrane protein</topology>
    </subcellularLocation>
</comment>
<gene>
    <name evidence="9" type="primary">HKT1.5</name>
</gene>
<feature type="transmembrane region" description="Helical" evidence="8">
    <location>
        <begin position="65"/>
        <end position="81"/>
    </location>
</feature>
<feature type="transmembrane region" description="Helical" evidence="8">
    <location>
        <begin position="354"/>
        <end position="375"/>
    </location>
</feature>
<keyword evidence="3" id="KW-0813">Transport</keyword>
<dbReference type="InterPro" id="IPR003445">
    <property type="entry name" value="Cat_transpt"/>
</dbReference>
<protein>
    <submittedName>
        <fullName evidence="9">HKT1.5-Xb</fullName>
    </submittedName>
</protein>
<dbReference type="Pfam" id="PF02386">
    <property type="entry name" value="TrkH"/>
    <property type="match status" value="2"/>
</dbReference>
<evidence type="ECO:0000256" key="2">
    <source>
        <dbReference type="ARBA" id="ARBA00010864"/>
    </source>
</evidence>
<dbReference type="GO" id="GO:0030001">
    <property type="term" value="P:metal ion transport"/>
    <property type="evidence" value="ECO:0007669"/>
    <property type="project" value="UniProtKB-ARBA"/>
</dbReference>
<sequence>MGSLHVSAGSTNTQYSRVHRAYQLLFFHVHPFWLQLLYFVSISFFGFVMLKALPMRTSMPTDLDLIFTSVSAMTVSSMQAVEMESFSNPQLLLLTLLMLLGGEVFTSILGLYFTYVKSKKKEAQAPHDDGAKVKPAPSTLELTATVCMDDGTVQDHMEQGFKDQPRYGRAFLTRLLLFIVLGYHAVVHLAGYSLMLVYLSVVSGARVVLAGKGISMHTFSIFTIVSTFANCGFIPNNEGMASFRSFPGFLLLVMPHVLLGNTLFPVFLRLTIWALQRVTKRPELGELRSIGYDHLLTSRRTRFLAFTVAAFVLAQLSLFCAMEWGSDRLRGLTAAQKLVAALFMSVNSRHAGEMVVDLANVSSAVVVVYVVMMYLPPYTTFLPVEDSDQQVGTYQYDLQKRTSIWQKLLMSPLSCIAIFIVVVCITERRQISDDPLNFSVLNITVEVISAYGNVGFSTGYSCDRQVTPDGACSDVWVGFSGKWSREGKLALIAVMFYGRLKKFSMHGGQAWRI</sequence>
<keyword evidence="7 8" id="KW-0472">Membrane</keyword>
<comment type="similarity">
    <text evidence="2">Belongs to the TrkH potassium transport family. HKT (TC 2.A.38.3) subfamily.</text>
</comment>
<evidence type="ECO:0000313" key="9">
    <source>
        <dbReference type="EMBL" id="AIL53585.1"/>
    </source>
</evidence>
<evidence type="ECO:0000256" key="7">
    <source>
        <dbReference type="ARBA" id="ARBA00023136"/>
    </source>
</evidence>
<proteinExistence type="inferred from homology"/>
<dbReference type="SMR" id="A0A0N6YMQ0"/>
<dbReference type="PANTHER" id="PTHR31064:SF30">
    <property type="entry name" value="HIGH-AFFINITY POTASSIUM TRANSPORT PROTEIN-RELATED"/>
    <property type="match status" value="1"/>
</dbReference>
<feature type="transmembrane region" description="Helical" evidence="8">
    <location>
        <begin position="32"/>
        <end position="53"/>
    </location>
</feature>
<organism evidence="9">
    <name type="scientific">Hordeum marinum subsp. marinum</name>
    <dbReference type="NCBI Taxonomy" id="112516"/>
    <lineage>
        <taxon>Eukaryota</taxon>
        <taxon>Viridiplantae</taxon>
        <taxon>Streptophyta</taxon>
        <taxon>Embryophyta</taxon>
        <taxon>Tracheophyta</taxon>
        <taxon>Spermatophyta</taxon>
        <taxon>Magnoliopsida</taxon>
        <taxon>Liliopsida</taxon>
        <taxon>Poales</taxon>
        <taxon>Poaceae</taxon>
        <taxon>BOP clade</taxon>
        <taxon>Pooideae</taxon>
        <taxon>Triticodae</taxon>
        <taxon>Triticeae</taxon>
        <taxon>Hordeinae</taxon>
        <taxon>Hordeum</taxon>
    </lineage>
</organism>
<feature type="transmembrane region" description="Helical" evidence="8">
    <location>
        <begin position="404"/>
        <end position="425"/>
    </location>
</feature>
<reference evidence="9" key="1">
    <citation type="submission" date="2013-08" db="EMBL/GenBank/DDBJ databases">
        <title>Evolution of the HKT1;5 gene in the Triticeae.</title>
        <authorList>
            <person name="Platten J.D."/>
            <person name="Dennis E.S."/>
        </authorList>
    </citation>
    <scope>NUCLEOTIDE SEQUENCE</scope>
    <source>
        <strain evidence="9">AUS409231</strain>
    </source>
</reference>
<feature type="transmembrane region" description="Helical" evidence="8">
    <location>
        <begin position="303"/>
        <end position="322"/>
    </location>
</feature>
<dbReference type="GO" id="GO:0005886">
    <property type="term" value="C:plasma membrane"/>
    <property type="evidence" value="ECO:0007669"/>
    <property type="project" value="TreeGrafter"/>
</dbReference>
<evidence type="ECO:0000256" key="1">
    <source>
        <dbReference type="ARBA" id="ARBA00004141"/>
    </source>
</evidence>
<evidence type="ECO:0000256" key="3">
    <source>
        <dbReference type="ARBA" id="ARBA00022448"/>
    </source>
</evidence>
<dbReference type="AlphaFoldDB" id="A0A0N6YMQ0"/>
<name>A0A0N6YMQ0_HORMA</name>
<keyword evidence="5 8" id="KW-1133">Transmembrane helix</keyword>
<feature type="transmembrane region" description="Helical" evidence="8">
    <location>
        <begin position="175"/>
        <end position="202"/>
    </location>
</feature>
<accession>A0A0N6YMQ0</accession>
<feature type="transmembrane region" description="Helical" evidence="8">
    <location>
        <begin position="246"/>
        <end position="268"/>
    </location>
</feature>
<dbReference type="GO" id="GO:0008324">
    <property type="term" value="F:monoatomic cation transmembrane transporter activity"/>
    <property type="evidence" value="ECO:0007669"/>
    <property type="project" value="InterPro"/>
</dbReference>
<keyword evidence="4 8" id="KW-0812">Transmembrane</keyword>
<dbReference type="EMBL" id="KF606928">
    <property type="protein sequence ID" value="AIL53585.1"/>
    <property type="molecule type" value="Genomic_DNA"/>
</dbReference>
<feature type="transmembrane region" description="Helical" evidence="8">
    <location>
        <begin position="93"/>
        <end position="115"/>
    </location>
</feature>
<evidence type="ECO:0000256" key="8">
    <source>
        <dbReference type="SAM" id="Phobius"/>
    </source>
</evidence>
<keyword evidence="6" id="KW-0406">Ion transport</keyword>
<dbReference type="InterPro" id="IPR051143">
    <property type="entry name" value="TrkH_K-transport"/>
</dbReference>
<evidence type="ECO:0000256" key="6">
    <source>
        <dbReference type="ARBA" id="ARBA00023065"/>
    </source>
</evidence>
<evidence type="ECO:0000256" key="4">
    <source>
        <dbReference type="ARBA" id="ARBA00022692"/>
    </source>
</evidence>